<gene>
    <name evidence="1" type="ORF">ISU10_08330</name>
</gene>
<evidence type="ECO:0000313" key="1">
    <source>
        <dbReference type="EMBL" id="MBF4767771.1"/>
    </source>
</evidence>
<protein>
    <submittedName>
        <fullName evidence="1">Uncharacterized protein</fullName>
    </submittedName>
</protein>
<comment type="caution">
    <text evidence="1">The sequence shown here is derived from an EMBL/GenBank/DDBJ whole genome shotgun (WGS) entry which is preliminary data.</text>
</comment>
<dbReference type="AlphaFoldDB" id="A0A930YGN8"/>
<proteinExistence type="predicted"/>
<accession>A0A930YGN8</accession>
<name>A0A930YGN8_9ACTN</name>
<keyword evidence="2" id="KW-1185">Reference proteome</keyword>
<organism evidence="1 2">
    <name type="scientific">Nocardioides agariphilus</name>
    <dbReference type="NCBI Taxonomy" id="433664"/>
    <lineage>
        <taxon>Bacteria</taxon>
        <taxon>Bacillati</taxon>
        <taxon>Actinomycetota</taxon>
        <taxon>Actinomycetes</taxon>
        <taxon>Propionibacteriales</taxon>
        <taxon>Nocardioidaceae</taxon>
        <taxon>Nocardioides</taxon>
    </lineage>
</organism>
<dbReference type="Proteomes" id="UP000660668">
    <property type="component" value="Unassembled WGS sequence"/>
</dbReference>
<sequence length="74" mass="8198">MSGAHWWDPDRVAHTQDAPAYCPSCGVSLDKPGSIAVEYWEGEHRTFHTRCGACSWSGDVTKVERMIGPEAPHE</sequence>
<evidence type="ECO:0000313" key="2">
    <source>
        <dbReference type="Proteomes" id="UP000660668"/>
    </source>
</evidence>
<dbReference type="EMBL" id="JADKPO010000009">
    <property type="protein sequence ID" value="MBF4767771.1"/>
    <property type="molecule type" value="Genomic_DNA"/>
</dbReference>
<reference evidence="1" key="1">
    <citation type="submission" date="2020-11" db="EMBL/GenBank/DDBJ databases">
        <title>Nocardioides cynanchi sp. nov., isolated from soil of rhizosphere of Cynanchum wilfordii.</title>
        <authorList>
            <person name="Lee J.-S."/>
            <person name="Suh M.K."/>
            <person name="Kim J.-S."/>
        </authorList>
    </citation>
    <scope>NUCLEOTIDE SEQUENCE</scope>
    <source>
        <strain evidence="1">KCTC 19276</strain>
    </source>
</reference>